<dbReference type="PROSITE" id="PS00237">
    <property type="entry name" value="G_PROTEIN_RECEP_F1_1"/>
    <property type="match status" value="1"/>
</dbReference>
<keyword evidence="6 10" id="KW-0297">G-protein coupled receptor</keyword>
<dbReference type="InterPro" id="IPR017452">
    <property type="entry name" value="GPCR_Rhodpsn_7TM"/>
</dbReference>
<keyword evidence="3 10" id="KW-0812">Transmembrane</keyword>
<keyword evidence="7 11" id="KW-0472">Membrane</keyword>
<dbReference type="Proteomes" id="UP001181693">
    <property type="component" value="Unassembled WGS sequence"/>
</dbReference>
<evidence type="ECO:0000256" key="1">
    <source>
        <dbReference type="ARBA" id="ARBA00004651"/>
    </source>
</evidence>
<dbReference type="InterPro" id="IPR050516">
    <property type="entry name" value="Olfactory_GPCR"/>
</dbReference>
<evidence type="ECO:0000256" key="9">
    <source>
        <dbReference type="ARBA" id="ARBA00023224"/>
    </source>
</evidence>
<keyword evidence="9 10" id="KW-0807">Transducer</keyword>
<evidence type="ECO:0000256" key="6">
    <source>
        <dbReference type="ARBA" id="ARBA00023040"/>
    </source>
</evidence>
<keyword evidence="11" id="KW-0716">Sensory transduction</keyword>
<dbReference type="PANTHER" id="PTHR26452">
    <property type="entry name" value="OLFACTORY RECEPTOR"/>
    <property type="match status" value="1"/>
</dbReference>
<evidence type="ECO:0000256" key="7">
    <source>
        <dbReference type="ARBA" id="ARBA00023136"/>
    </source>
</evidence>
<sequence length="320" mass="36552">MLLLNGTLQGGFILLGFYEYPTLSVPLFFIFLSIYLLCLLENTILILTICLDADLHSPMYFFLCNLSFLDICFTSLIFPKFLMTFYDLRLFSYLQCMTQVYLFMALQGAELLILTVMSYDRYVAICHPLHYNIVLNTKVCVLLAVLTWVISIVDPAPLIILMLYISFCKLRIIDHLFCDLVPLLALSCDDVSKVETLILCEGGIVVVSAFIFTLISYIFIIQVIMKIQSKEGRKKAFSTCSSHLSVIVLLYLSLIFVYLQQPSKHHSQNTKFISILNTGVIPMLNPLLYSLRNAKVKAALYRSVKKLTNRITHYIHLSKS</sequence>
<evidence type="ECO:0000256" key="3">
    <source>
        <dbReference type="ARBA" id="ARBA00022692"/>
    </source>
</evidence>
<dbReference type="PRINTS" id="PR00245">
    <property type="entry name" value="OLFACTORYR"/>
</dbReference>
<reference evidence="13" key="1">
    <citation type="thesis" date="2020" institute="ProQuest LLC" country="789 East Eisenhower Parkway, Ann Arbor, MI, USA">
        <title>Comparative Genomics and Chromosome Evolution.</title>
        <authorList>
            <person name="Mudd A.B."/>
        </authorList>
    </citation>
    <scope>NUCLEOTIDE SEQUENCE</scope>
    <source>
        <strain evidence="13">1538</strain>
        <tissue evidence="13">Blood</tissue>
    </source>
</reference>
<keyword evidence="14" id="KW-1185">Reference proteome</keyword>
<keyword evidence="2 11" id="KW-1003">Cell membrane</keyword>
<comment type="subcellular location">
    <subcellularLocation>
        <location evidence="1 11">Cell membrane</location>
        <topology evidence="1 11">Multi-pass membrane protein</topology>
    </subcellularLocation>
</comment>
<comment type="similarity">
    <text evidence="10">Belongs to the G-protein coupled receptor 1 family.</text>
</comment>
<evidence type="ECO:0000256" key="10">
    <source>
        <dbReference type="RuleBase" id="RU000688"/>
    </source>
</evidence>
<dbReference type="CDD" id="cd13954">
    <property type="entry name" value="7tmA_OR"/>
    <property type="match status" value="1"/>
</dbReference>
<evidence type="ECO:0000256" key="5">
    <source>
        <dbReference type="ARBA" id="ARBA00022989"/>
    </source>
</evidence>
<feature type="transmembrane region" description="Helical" evidence="11">
    <location>
        <begin position="272"/>
        <end position="291"/>
    </location>
</feature>
<dbReference type="AlphaFoldDB" id="A0AAV2ZMR2"/>
<keyword evidence="5 11" id="KW-1133">Transmembrane helix</keyword>
<feature type="transmembrane region" description="Helical" evidence="11">
    <location>
        <begin position="59"/>
        <end position="78"/>
    </location>
</feature>
<comment type="caution">
    <text evidence="13">The sequence shown here is derived from an EMBL/GenBank/DDBJ whole genome shotgun (WGS) entry which is preliminary data.</text>
</comment>
<dbReference type="GO" id="GO:0005886">
    <property type="term" value="C:plasma membrane"/>
    <property type="evidence" value="ECO:0007669"/>
    <property type="project" value="UniProtKB-SubCell"/>
</dbReference>
<feature type="transmembrane region" description="Helical" evidence="11">
    <location>
        <begin position="27"/>
        <end position="47"/>
    </location>
</feature>
<dbReference type="Gene3D" id="1.20.1070.10">
    <property type="entry name" value="Rhodopsin 7-helix transmembrane proteins"/>
    <property type="match status" value="1"/>
</dbReference>
<accession>A0AAV2ZMR2</accession>
<dbReference type="SUPFAM" id="SSF81321">
    <property type="entry name" value="Family A G protein-coupled receptor-like"/>
    <property type="match status" value="1"/>
</dbReference>
<proteinExistence type="inferred from homology"/>
<dbReference type="Pfam" id="PF13853">
    <property type="entry name" value="7tm_4"/>
    <property type="match status" value="1"/>
</dbReference>
<feature type="transmembrane region" description="Helical" evidence="11">
    <location>
        <begin position="236"/>
        <end position="260"/>
    </location>
</feature>
<dbReference type="PROSITE" id="PS50262">
    <property type="entry name" value="G_PROTEIN_RECEP_F1_2"/>
    <property type="match status" value="1"/>
</dbReference>
<name>A0AAV2ZMR2_PYXAD</name>
<evidence type="ECO:0000256" key="2">
    <source>
        <dbReference type="ARBA" id="ARBA00022475"/>
    </source>
</evidence>
<dbReference type="GO" id="GO:0004930">
    <property type="term" value="F:G protein-coupled receptor activity"/>
    <property type="evidence" value="ECO:0007669"/>
    <property type="project" value="UniProtKB-KW"/>
</dbReference>
<gene>
    <name evidence="13" type="ORF">GDO54_004390</name>
</gene>
<evidence type="ECO:0000256" key="4">
    <source>
        <dbReference type="ARBA" id="ARBA00022725"/>
    </source>
</evidence>
<dbReference type="InterPro" id="IPR000725">
    <property type="entry name" value="Olfact_rcpt"/>
</dbReference>
<dbReference type="PRINTS" id="PR00237">
    <property type="entry name" value="GPCRRHODOPSN"/>
</dbReference>
<evidence type="ECO:0000313" key="13">
    <source>
        <dbReference type="EMBL" id="DBA15138.1"/>
    </source>
</evidence>
<dbReference type="EMBL" id="DYDO01000012">
    <property type="protein sequence ID" value="DBA15138.1"/>
    <property type="molecule type" value="Genomic_DNA"/>
</dbReference>
<evidence type="ECO:0000256" key="8">
    <source>
        <dbReference type="ARBA" id="ARBA00023170"/>
    </source>
</evidence>
<dbReference type="FunFam" id="1.20.1070.10:FF:000015">
    <property type="entry name" value="Olfactory receptor"/>
    <property type="match status" value="1"/>
</dbReference>
<organism evidence="13 14">
    <name type="scientific">Pyxicephalus adspersus</name>
    <name type="common">African bullfrog</name>
    <dbReference type="NCBI Taxonomy" id="30357"/>
    <lineage>
        <taxon>Eukaryota</taxon>
        <taxon>Metazoa</taxon>
        <taxon>Chordata</taxon>
        <taxon>Craniata</taxon>
        <taxon>Vertebrata</taxon>
        <taxon>Euteleostomi</taxon>
        <taxon>Amphibia</taxon>
        <taxon>Batrachia</taxon>
        <taxon>Anura</taxon>
        <taxon>Neobatrachia</taxon>
        <taxon>Ranoidea</taxon>
        <taxon>Pyxicephalidae</taxon>
        <taxon>Pyxicephalinae</taxon>
        <taxon>Pyxicephalus</taxon>
    </lineage>
</organism>
<evidence type="ECO:0000259" key="12">
    <source>
        <dbReference type="PROSITE" id="PS50262"/>
    </source>
</evidence>
<protein>
    <recommendedName>
        <fullName evidence="11">Olfactory receptor</fullName>
    </recommendedName>
</protein>
<evidence type="ECO:0000313" key="14">
    <source>
        <dbReference type="Proteomes" id="UP001181693"/>
    </source>
</evidence>
<evidence type="ECO:0000256" key="11">
    <source>
        <dbReference type="RuleBase" id="RU363047"/>
    </source>
</evidence>
<dbReference type="InterPro" id="IPR000276">
    <property type="entry name" value="GPCR_Rhodpsn"/>
</dbReference>
<feature type="domain" description="G-protein coupled receptors family 1 profile" evidence="12">
    <location>
        <begin position="41"/>
        <end position="289"/>
    </location>
</feature>
<feature type="transmembrane region" description="Helical" evidence="11">
    <location>
        <begin position="140"/>
        <end position="167"/>
    </location>
</feature>
<feature type="transmembrane region" description="Helical" evidence="11">
    <location>
        <begin position="98"/>
        <end position="119"/>
    </location>
</feature>
<feature type="transmembrane region" description="Helical" evidence="11">
    <location>
        <begin position="202"/>
        <end position="224"/>
    </location>
</feature>
<keyword evidence="8 10" id="KW-0675">Receptor</keyword>
<dbReference type="GO" id="GO:0004984">
    <property type="term" value="F:olfactory receptor activity"/>
    <property type="evidence" value="ECO:0007669"/>
    <property type="project" value="InterPro"/>
</dbReference>
<keyword evidence="4 11" id="KW-0552">Olfaction</keyword>